<accession>A0A844G5H2</accession>
<keyword evidence="3 8" id="KW-0808">Transferase</keyword>
<dbReference type="PANTHER" id="PTHR20858">
    <property type="entry name" value="PHOSPHOMETHYLPYRIMIDINE KINASE"/>
    <property type="match status" value="1"/>
</dbReference>
<dbReference type="CDD" id="cd01169">
    <property type="entry name" value="HMPP_kinase"/>
    <property type="match status" value="1"/>
</dbReference>
<dbReference type="AlphaFoldDB" id="A0A844G5H2"/>
<comment type="pathway">
    <text evidence="1">Cofactor biosynthesis; thiamine diphosphate biosynthesis.</text>
</comment>
<dbReference type="EC" id="2.7.1.49" evidence="2"/>
<dbReference type="InterPro" id="IPR004399">
    <property type="entry name" value="HMP/HMP-P_kinase_dom"/>
</dbReference>
<dbReference type="NCBIfam" id="TIGR00097">
    <property type="entry name" value="HMP-P_kinase"/>
    <property type="match status" value="1"/>
</dbReference>
<dbReference type="GO" id="GO:0008902">
    <property type="term" value="F:hydroxymethylpyrimidine kinase activity"/>
    <property type="evidence" value="ECO:0007669"/>
    <property type="project" value="UniProtKB-EC"/>
</dbReference>
<dbReference type="EMBL" id="VUNS01000013">
    <property type="protein sequence ID" value="MST97841.1"/>
    <property type="molecule type" value="Genomic_DNA"/>
</dbReference>
<evidence type="ECO:0000313" key="9">
    <source>
        <dbReference type="Proteomes" id="UP000435649"/>
    </source>
</evidence>
<dbReference type="GO" id="GO:0005524">
    <property type="term" value="F:ATP binding"/>
    <property type="evidence" value="ECO:0007669"/>
    <property type="project" value="UniProtKB-KW"/>
</dbReference>
<keyword evidence="5 8" id="KW-0418">Kinase</keyword>
<dbReference type="GO" id="GO:0009228">
    <property type="term" value="P:thiamine biosynthetic process"/>
    <property type="evidence" value="ECO:0007669"/>
    <property type="project" value="InterPro"/>
</dbReference>
<evidence type="ECO:0000256" key="6">
    <source>
        <dbReference type="ARBA" id="ARBA00022840"/>
    </source>
</evidence>
<keyword evidence="6" id="KW-0067">ATP-binding</keyword>
<dbReference type="SUPFAM" id="SSF53613">
    <property type="entry name" value="Ribokinase-like"/>
    <property type="match status" value="1"/>
</dbReference>
<dbReference type="Proteomes" id="UP000435649">
    <property type="component" value="Unassembled WGS sequence"/>
</dbReference>
<proteinExistence type="predicted"/>
<evidence type="ECO:0000256" key="4">
    <source>
        <dbReference type="ARBA" id="ARBA00022741"/>
    </source>
</evidence>
<dbReference type="GO" id="GO:0008972">
    <property type="term" value="F:phosphomethylpyrimidine kinase activity"/>
    <property type="evidence" value="ECO:0007669"/>
    <property type="project" value="InterPro"/>
</dbReference>
<protein>
    <recommendedName>
        <fullName evidence="2">hydroxymethylpyrimidine kinase</fullName>
        <ecNumber evidence="2">2.7.1.49</ecNumber>
    </recommendedName>
</protein>
<feature type="domain" description="Pyridoxamine kinase/Phosphomethylpyrimidine kinase" evidence="7">
    <location>
        <begin position="65"/>
        <end position="305"/>
    </location>
</feature>
<sequence length="325" mass="35075">MNSSSGTILCKSRKNISCAICFLRLTMQYYDIWQYNRSTAQKQIMTKNNPKNEIYPAALSIAGSDSGGGAGIQADLRTFNAFGVYGCTAITAVTSQNPKKVARIDAIPAEGVVSQIETVLEAIRVRCAKTGMLFSAEIVSAVAACMARHELPLVVDPVMVSTSGSMLLKEDAVEALKNELFPLADWITPNLPEAELLLGRKLKGEADYIDAARECHERWGAAVLLKSGHAPAGRFANDFICREGCVYRLSSKRLPDRGQSHGTGCTLSSALAAALALEMPWKSALCEAKAFVLGSLAEYVEIGPGVPAMYPPVDDRVEQVRLEKL</sequence>
<evidence type="ECO:0000256" key="3">
    <source>
        <dbReference type="ARBA" id="ARBA00022679"/>
    </source>
</evidence>
<dbReference type="PANTHER" id="PTHR20858:SF17">
    <property type="entry name" value="HYDROXYMETHYLPYRIMIDINE_PHOSPHOMETHYLPYRIMIDINE KINASE THI20-RELATED"/>
    <property type="match status" value="1"/>
</dbReference>
<dbReference type="Pfam" id="PF08543">
    <property type="entry name" value="Phos_pyr_kin"/>
    <property type="match status" value="1"/>
</dbReference>
<evidence type="ECO:0000256" key="5">
    <source>
        <dbReference type="ARBA" id="ARBA00022777"/>
    </source>
</evidence>
<evidence type="ECO:0000259" key="7">
    <source>
        <dbReference type="Pfam" id="PF08543"/>
    </source>
</evidence>
<organism evidence="8 9">
    <name type="scientific">Victivallis lenta</name>
    <dbReference type="NCBI Taxonomy" id="2606640"/>
    <lineage>
        <taxon>Bacteria</taxon>
        <taxon>Pseudomonadati</taxon>
        <taxon>Lentisphaerota</taxon>
        <taxon>Lentisphaeria</taxon>
        <taxon>Victivallales</taxon>
        <taxon>Victivallaceae</taxon>
        <taxon>Victivallis</taxon>
    </lineage>
</organism>
<reference evidence="8 9" key="1">
    <citation type="submission" date="2019-08" db="EMBL/GenBank/DDBJ databases">
        <title>In-depth cultivation of the pig gut microbiome towards novel bacterial diversity and tailored functional studies.</title>
        <authorList>
            <person name="Wylensek D."/>
            <person name="Hitch T.C.A."/>
            <person name="Clavel T."/>
        </authorList>
    </citation>
    <scope>NUCLEOTIDE SEQUENCE [LARGE SCALE GENOMIC DNA]</scope>
    <source>
        <strain evidence="8 9">BBE-744-WT-12</strain>
    </source>
</reference>
<evidence type="ECO:0000256" key="1">
    <source>
        <dbReference type="ARBA" id="ARBA00004948"/>
    </source>
</evidence>
<comment type="caution">
    <text evidence="8">The sequence shown here is derived from an EMBL/GenBank/DDBJ whole genome shotgun (WGS) entry which is preliminary data.</text>
</comment>
<dbReference type="Gene3D" id="3.40.1190.20">
    <property type="match status" value="1"/>
</dbReference>
<keyword evidence="9" id="KW-1185">Reference proteome</keyword>
<name>A0A844G5H2_9BACT</name>
<gene>
    <name evidence="8" type="primary">thiD</name>
    <name evidence="8" type="ORF">FYJ85_12420</name>
</gene>
<keyword evidence="4" id="KW-0547">Nucleotide-binding</keyword>
<evidence type="ECO:0000313" key="8">
    <source>
        <dbReference type="EMBL" id="MST97841.1"/>
    </source>
</evidence>
<dbReference type="FunFam" id="3.40.1190.20:FF:000003">
    <property type="entry name" value="Phosphomethylpyrimidine kinase ThiD"/>
    <property type="match status" value="1"/>
</dbReference>
<dbReference type="InterPro" id="IPR029056">
    <property type="entry name" value="Ribokinase-like"/>
</dbReference>
<dbReference type="InterPro" id="IPR013749">
    <property type="entry name" value="PM/HMP-P_kinase-1"/>
</dbReference>
<evidence type="ECO:0000256" key="2">
    <source>
        <dbReference type="ARBA" id="ARBA00012135"/>
    </source>
</evidence>
<dbReference type="GO" id="GO:0005829">
    <property type="term" value="C:cytosol"/>
    <property type="evidence" value="ECO:0007669"/>
    <property type="project" value="TreeGrafter"/>
</dbReference>